<dbReference type="PROSITE" id="PS00374">
    <property type="entry name" value="MGMT"/>
    <property type="match status" value="1"/>
</dbReference>
<evidence type="ECO:0000256" key="6">
    <source>
        <dbReference type="ARBA" id="ARBA00023204"/>
    </source>
</evidence>
<dbReference type="InterPro" id="IPR001497">
    <property type="entry name" value="MethylDNA_cys_MeTrfase_AS"/>
</dbReference>
<protein>
    <recommendedName>
        <fullName evidence="8">Methylated-DNA--protein-cysteine methyltransferase</fullName>
        <ecNumber evidence="8">2.1.1.63</ecNumber>
    </recommendedName>
    <alternativeName>
        <fullName evidence="8">6-O-methylguanine-DNA methyltransferase</fullName>
        <shortName evidence="8">MGMT</shortName>
    </alternativeName>
    <alternativeName>
        <fullName evidence="8">O-6-methylguanine-DNA-alkyltransferase</fullName>
    </alternativeName>
</protein>
<keyword evidence="4 8" id="KW-0808">Transferase</keyword>
<accession>A0ABS9Q253</accession>
<dbReference type="NCBIfam" id="TIGR00589">
    <property type="entry name" value="ogt"/>
    <property type="match status" value="1"/>
</dbReference>
<dbReference type="SUPFAM" id="SSF53155">
    <property type="entry name" value="Methylated DNA-protein cysteine methyltransferase domain"/>
    <property type="match status" value="1"/>
</dbReference>
<evidence type="ECO:0000313" key="12">
    <source>
        <dbReference type="Proteomes" id="UP001521931"/>
    </source>
</evidence>
<dbReference type="PANTHER" id="PTHR10815">
    <property type="entry name" value="METHYLATED-DNA--PROTEIN-CYSTEINE METHYLTRANSFERASE"/>
    <property type="match status" value="1"/>
</dbReference>
<dbReference type="Proteomes" id="UP001521931">
    <property type="component" value="Unassembled WGS sequence"/>
</dbReference>
<comment type="subcellular location">
    <subcellularLocation>
        <location evidence="8">Cytoplasm</location>
    </subcellularLocation>
</comment>
<dbReference type="InterPro" id="IPR036217">
    <property type="entry name" value="MethylDNA_cys_MeTrfase_DNAb"/>
</dbReference>
<comment type="catalytic activity">
    <reaction evidence="1 8">
        <text>a 4-O-methyl-thymidine in DNA + L-cysteinyl-[protein] = a thymidine in DNA + S-methyl-L-cysteinyl-[protein]</text>
        <dbReference type="Rhea" id="RHEA:53428"/>
        <dbReference type="Rhea" id="RHEA-COMP:10131"/>
        <dbReference type="Rhea" id="RHEA-COMP:10132"/>
        <dbReference type="Rhea" id="RHEA-COMP:13555"/>
        <dbReference type="Rhea" id="RHEA-COMP:13556"/>
        <dbReference type="ChEBI" id="CHEBI:29950"/>
        <dbReference type="ChEBI" id="CHEBI:82612"/>
        <dbReference type="ChEBI" id="CHEBI:137386"/>
        <dbReference type="ChEBI" id="CHEBI:137387"/>
        <dbReference type="EC" id="2.1.1.63"/>
    </reaction>
</comment>
<evidence type="ECO:0000256" key="3">
    <source>
        <dbReference type="ARBA" id="ARBA00022603"/>
    </source>
</evidence>
<name>A0ABS9Q253_9MICO</name>
<dbReference type="EMBL" id="JAKRCV010000019">
    <property type="protein sequence ID" value="MCG7321834.1"/>
    <property type="molecule type" value="Genomic_DNA"/>
</dbReference>
<dbReference type="Gene3D" id="3.30.160.70">
    <property type="entry name" value="Methylated DNA-protein cysteine methyltransferase domain"/>
    <property type="match status" value="1"/>
</dbReference>
<keyword evidence="5 8" id="KW-0227">DNA damage</keyword>
<feature type="active site" description="Nucleophile; methyl group acceptor" evidence="8">
    <location>
        <position position="176"/>
    </location>
</feature>
<evidence type="ECO:0000256" key="2">
    <source>
        <dbReference type="ARBA" id="ARBA00022490"/>
    </source>
</evidence>
<evidence type="ECO:0000256" key="8">
    <source>
        <dbReference type="HAMAP-Rule" id="MF_00772"/>
    </source>
</evidence>
<keyword evidence="6 8" id="KW-0234">DNA repair</keyword>
<feature type="domain" description="Methylated-DNA-[protein]-cysteine S-methyltransferase DNA binding" evidence="9">
    <location>
        <begin position="126"/>
        <end position="204"/>
    </location>
</feature>
<dbReference type="InterPro" id="IPR008332">
    <property type="entry name" value="MethylG_MeTrfase_N"/>
</dbReference>
<dbReference type="RefSeq" id="WP_019285076.1">
    <property type="nucleotide sequence ID" value="NZ_JAKRCV010000019.1"/>
</dbReference>
<evidence type="ECO:0000256" key="4">
    <source>
        <dbReference type="ARBA" id="ARBA00022679"/>
    </source>
</evidence>
<gene>
    <name evidence="11" type="ORF">MHL29_08030</name>
</gene>
<keyword evidence="2 8" id="KW-0963">Cytoplasm</keyword>
<evidence type="ECO:0000256" key="7">
    <source>
        <dbReference type="ARBA" id="ARBA00049348"/>
    </source>
</evidence>
<dbReference type="Pfam" id="PF01035">
    <property type="entry name" value="DNA_binding_1"/>
    <property type="match status" value="1"/>
</dbReference>
<comment type="similarity">
    <text evidence="8">Belongs to the MGMT family.</text>
</comment>
<keyword evidence="12" id="KW-1185">Reference proteome</keyword>
<dbReference type="InterPro" id="IPR036631">
    <property type="entry name" value="MGMT_N_sf"/>
</dbReference>
<dbReference type="InterPro" id="IPR023546">
    <property type="entry name" value="MGMT"/>
</dbReference>
<dbReference type="HAMAP" id="MF_00772">
    <property type="entry name" value="OGT"/>
    <property type="match status" value="1"/>
</dbReference>
<dbReference type="PANTHER" id="PTHR10815:SF5">
    <property type="entry name" value="METHYLATED-DNA--PROTEIN-CYSTEINE METHYLTRANSFERASE"/>
    <property type="match status" value="1"/>
</dbReference>
<dbReference type="Gene3D" id="1.10.10.10">
    <property type="entry name" value="Winged helix-like DNA-binding domain superfamily/Winged helix DNA-binding domain"/>
    <property type="match status" value="1"/>
</dbReference>
<keyword evidence="3 8" id="KW-0489">Methyltransferase</keyword>
<reference evidence="11 12" key="1">
    <citation type="submission" date="2022-02" db="EMBL/GenBank/DDBJ databases">
        <title>Uncovering new skin microbiome diversity through culturing and metagenomics.</title>
        <authorList>
            <person name="Conlan S."/>
            <person name="Deming C."/>
            <person name="Nisc Comparative Sequencing Program N."/>
            <person name="Segre J.A."/>
        </authorList>
    </citation>
    <scope>NUCLEOTIDE SEQUENCE [LARGE SCALE GENOMIC DNA]</scope>
    <source>
        <strain evidence="11 12">ACRQZ</strain>
    </source>
</reference>
<dbReference type="InterPro" id="IPR036388">
    <property type="entry name" value="WH-like_DNA-bd_sf"/>
</dbReference>
<sequence length="216" mass="22514">MTDLRTLLEAGADAPGQADETADLARLTAALSSRALLEGTLDVRHRTVDSPVGPLLVAATPRGVARVAFAHEGFDAVVDDLARRLGPRVLPAGSTLDDVARELDDFFAGRRDHFDVAADLALAKGFRRDVLDRLREIPYGATRSYAGVAAAAGSPGAVRAVGTACATNPVPILVPCHRVVRSDGTSGAYRGGAEAKQWLLAMESAAATPADRHTGP</sequence>
<evidence type="ECO:0000313" key="11">
    <source>
        <dbReference type="EMBL" id="MCG7321834.1"/>
    </source>
</evidence>
<feature type="domain" description="Methylguanine DNA methyltransferase ribonuclease-like" evidence="10">
    <location>
        <begin position="43"/>
        <end position="117"/>
    </location>
</feature>
<evidence type="ECO:0000259" key="10">
    <source>
        <dbReference type="Pfam" id="PF02870"/>
    </source>
</evidence>
<comment type="miscellaneous">
    <text evidence="8">This enzyme catalyzes only one turnover and therefore is not strictly catalytic. According to one definition, an enzyme is a biocatalyst that acts repeatedly and over many reaction cycles.</text>
</comment>
<comment type="catalytic activity">
    <reaction evidence="7 8">
        <text>a 6-O-methyl-2'-deoxyguanosine in DNA + L-cysteinyl-[protein] = S-methyl-L-cysteinyl-[protein] + a 2'-deoxyguanosine in DNA</text>
        <dbReference type="Rhea" id="RHEA:24000"/>
        <dbReference type="Rhea" id="RHEA-COMP:10131"/>
        <dbReference type="Rhea" id="RHEA-COMP:10132"/>
        <dbReference type="Rhea" id="RHEA-COMP:11367"/>
        <dbReference type="Rhea" id="RHEA-COMP:11368"/>
        <dbReference type="ChEBI" id="CHEBI:29950"/>
        <dbReference type="ChEBI" id="CHEBI:82612"/>
        <dbReference type="ChEBI" id="CHEBI:85445"/>
        <dbReference type="ChEBI" id="CHEBI:85448"/>
        <dbReference type="EC" id="2.1.1.63"/>
    </reaction>
</comment>
<dbReference type="Pfam" id="PF02870">
    <property type="entry name" value="Methyltransf_1N"/>
    <property type="match status" value="1"/>
</dbReference>
<organism evidence="11 12">
    <name type="scientific">Arsenicicoccus bolidensis</name>
    <dbReference type="NCBI Taxonomy" id="229480"/>
    <lineage>
        <taxon>Bacteria</taxon>
        <taxon>Bacillati</taxon>
        <taxon>Actinomycetota</taxon>
        <taxon>Actinomycetes</taxon>
        <taxon>Micrococcales</taxon>
        <taxon>Intrasporangiaceae</taxon>
        <taxon>Arsenicicoccus</taxon>
    </lineage>
</organism>
<dbReference type="InterPro" id="IPR014048">
    <property type="entry name" value="MethylDNA_cys_MeTrfase_DNA-bd"/>
</dbReference>
<comment type="function">
    <text evidence="8">Involved in the cellular defense against the biological effects of O6-methylguanine (O6-MeG) and O4-methylthymine (O4-MeT) in DNA. Repairs the methylated nucleobase in DNA by stoichiometrically transferring the methyl group to a cysteine residue in the enzyme. This is a suicide reaction: the enzyme is irreversibly inactivated.</text>
</comment>
<dbReference type="EC" id="2.1.1.63" evidence="8"/>
<dbReference type="CDD" id="cd06445">
    <property type="entry name" value="ATase"/>
    <property type="match status" value="1"/>
</dbReference>
<dbReference type="SUPFAM" id="SSF46767">
    <property type="entry name" value="Methylated DNA-protein cysteine methyltransferase, C-terminal domain"/>
    <property type="match status" value="1"/>
</dbReference>
<evidence type="ECO:0000256" key="1">
    <source>
        <dbReference type="ARBA" id="ARBA00001286"/>
    </source>
</evidence>
<evidence type="ECO:0000259" key="9">
    <source>
        <dbReference type="Pfam" id="PF01035"/>
    </source>
</evidence>
<comment type="caution">
    <text evidence="11">The sequence shown here is derived from an EMBL/GenBank/DDBJ whole genome shotgun (WGS) entry which is preliminary data.</text>
</comment>
<evidence type="ECO:0000256" key="5">
    <source>
        <dbReference type="ARBA" id="ARBA00022763"/>
    </source>
</evidence>
<proteinExistence type="inferred from homology"/>